<evidence type="ECO:0000313" key="3">
    <source>
        <dbReference type="Proteomes" id="UP001175000"/>
    </source>
</evidence>
<keyword evidence="3" id="KW-1185">Reference proteome</keyword>
<comment type="caution">
    <text evidence="2">The sequence shown here is derived from an EMBL/GenBank/DDBJ whole genome shotgun (WGS) entry which is preliminary data.</text>
</comment>
<accession>A0AA39WJD1</accession>
<gene>
    <name evidence="2" type="ORF">B0T14DRAFT_538411</name>
</gene>
<dbReference type="EMBL" id="JAULSU010000005">
    <property type="protein sequence ID" value="KAK0616494.1"/>
    <property type="molecule type" value="Genomic_DNA"/>
</dbReference>
<keyword evidence="1" id="KW-1133">Transmembrane helix</keyword>
<proteinExistence type="predicted"/>
<sequence length="235" mass="27272">MTEVELKASSETISGRTPVSWESSSLHTAIAKHFVPQDTLLAGSPKLRVFFTACNFERICGIRVRWTTNLADHLRLVDDDRAVFIFHCARFLNFQLGQERSPLPRTLIRETLNSLALLFPSTDKRTRDWLQGQAKQHCIDPQLGKCGSLLMQGRRTENFSIWHDRLVILKQAFDDSQPATFSQLWLDRRNRVQWYTFWVAVLVFAMAMFFGVVQSLEGAMQVYLAYKSFEHERER</sequence>
<name>A0AA39WJD1_9PEZI</name>
<reference evidence="2" key="1">
    <citation type="submission" date="2023-06" db="EMBL/GenBank/DDBJ databases">
        <title>Genome-scale phylogeny and comparative genomics of the fungal order Sordariales.</title>
        <authorList>
            <consortium name="Lawrence Berkeley National Laboratory"/>
            <person name="Hensen N."/>
            <person name="Bonometti L."/>
            <person name="Westerberg I."/>
            <person name="Brannstrom I.O."/>
            <person name="Guillou S."/>
            <person name="Cros-Aarteil S."/>
            <person name="Calhoun S."/>
            <person name="Haridas S."/>
            <person name="Kuo A."/>
            <person name="Mondo S."/>
            <person name="Pangilinan J."/>
            <person name="Riley R."/>
            <person name="Labutti K."/>
            <person name="Andreopoulos B."/>
            <person name="Lipzen A."/>
            <person name="Chen C."/>
            <person name="Yanf M."/>
            <person name="Daum C."/>
            <person name="Ng V."/>
            <person name="Clum A."/>
            <person name="Steindorff A."/>
            <person name="Ohm R."/>
            <person name="Martin F."/>
            <person name="Silar P."/>
            <person name="Natvig D."/>
            <person name="Lalanne C."/>
            <person name="Gautier V."/>
            <person name="Ament-Velasquez S.L."/>
            <person name="Kruys A."/>
            <person name="Hutchinson M.I."/>
            <person name="Powell A.J."/>
            <person name="Barry K."/>
            <person name="Miller A.N."/>
            <person name="Grigoriev I.V."/>
            <person name="Debuchy R."/>
            <person name="Gladieux P."/>
            <person name="Thoren M.H."/>
            <person name="Johannesson H."/>
        </authorList>
    </citation>
    <scope>NUCLEOTIDE SEQUENCE</scope>
    <source>
        <strain evidence="2">CBS 606.72</strain>
    </source>
</reference>
<feature type="transmembrane region" description="Helical" evidence="1">
    <location>
        <begin position="194"/>
        <end position="213"/>
    </location>
</feature>
<organism evidence="2 3">
    <name type="scientific">Immersiella caudata</name>
    <dbReference type="NCBI Taxonomy" id="314043"/>
    <lineage>
        <taxon>Eukaryota</taxon>
        <taxon>Fungi</taxon>
        <taxon>Dikarya</taxon>
        <taxon>Ascomycota</taxon>
        <taxon>Pezizomycotina</taxon>
        <taxon>Sordariomycetes</taxon>
        <taxon>Sordariomycetidae</taxon>
        <taxon>Sordariales</taxon>
        <taxon>Lasiosphaeriaceae</taxon>
        <taxon>Immersiella</taxon>
    </lineage>
</organism>
<evidence type="ECO:0000313" key="2">
    <source>
        <dbReference type="EMBL" id="KAK0616494.1"/>
    </source>
</evidence>
<protein>
    <submittedName>
        <fullName evidence="2">Uncharacterized protein</fullName>
    </submittedName>
</protein>
<dbReference type="AlphaFoldDB" id="A0AA39WJD1"/>
<dbReference type="Proteomes" id="UP001175000">
    <property type="component" value="Unassembled WGS sequence"/>
</dbReference>
<keyword evidence="1" id="KW-0472">Membrane</keyword>
<keyword evidence="1" id="KW-0812">Transmembrane</keyword>
<evidence type="ECO:0000256" key="1">
    <source>
        <dbReference type="SAM" id="Phobius"/>
    </source>
</evidence>